<dbReference type="Proteomes" id="UP000014760">
    <property type="component" value="Unassembled WGS sequence"/>
</dbReference>
<proteinExistence type="predicted"/>
<dbReference type="HOGENOM" id="CLU_010194_2_0_1"/>
<dbReference type="EnsemblMetazoa" id="CapteT228698">
    <property type="protein sequence ID" value="CapteP228698"/>
    <property type="gene ID" value="CapteG228698"/>
</dbReference>
<keyword evidence="2" id="KW-0732">Signal</keyword>
<dbReference type="EMBL" id="AMQN01000341">
    <property type="status" value="NOT_ANNOTATED_CDS"/>
    <property type="molecule type" value="Genomic_DNA"/>
</dbReference>
<gene>
    <name evidence="3" type="ORF">CAPTEDRAFT_228698</name>
</gene>
<dbReference type="InterPro" id="IPR002347">
    <property type="entry name" value="SDR_fam"/>
</dbReference>
<dbReference type="PROSITE" id="PS00061">
    <property type="entry name" value="ADH_SHORT"/>
    <property type="match status" value="1"/>
</dbReference>
<reference evidence="3 5" key="2">
    <citation type="journal article" date="2013" name="Nature">
        <title>Insights into bilaterian evolution from three spiralian genomes.</title>
        <authorList>
            <person name="Simakov O."/>
            <person name="Marletaz F."/>
            <person name="Cho S.J."/>
            <person name="Edsinger-Gonzales E."/>
            <person name="Havlak P."/>
            <person name="Hellsten U."/>
            <person name="Kuo D.H."/>
            <person name="Larsson T."/>
            <person name="Lv J."/>
            <person name="Arendt D."/>
            <person name="Savage R."/>
            <person name="Osoegawa K."/>
            <person name="de Jong P."/>
            <person name="Grimwood J."/>
            <person name="Chapman J.A."/>
            <person name="Shapiro H."/>
            <person name="Aerts A."/>
            <person name="Otillar R.P."/>
            <person name="Terry A.Y."/>
            <person name="Boore J.L."/>
            <person name="Grigoriev I.V."/>
            <person name="Lindberg D.R."/>
            <person name="Seaver E.C."/>
            <person name="Weisblat D.A."/>
            <person name="Putnam N.H."/>
            <person name="Rokhsar D.S."/>
        </authorList>
    </citation>
    <scope>NUCLEOTIDE SEQUENCE</scope>
    <source>
        <strain evidence="3 5">I ESC-2004</strain>
    </source>
</reference>
<name>R7TLC3_CAPTE</name>
<evidence type="ECO:0000256" key="2">
    <source>
        <dbReference type="SAM" id="SignalP"/>
    </source>
</evidence>
<dbReference type="Gene3D" id="3.40.50.720">
    <property type="entry name" value="NAD(P)-binding Rossmann-like Domain"/>
    <property type="match status" value="1"/>
</dbReference>
<dbReference type="GO" id="GO:0008202">
    <property type="term" value="P:steroid metabolic process"/>
    <property type="evidence" value="ECO:0007669"/>
    <property type="project" value="TreeGrafter"/>
</dbReference>
<keyword evidence="1" id="KW-0560">Oxidoreductase</keyword>
<dbReference type="PRINTS" id="PR00081">
    <property type="entry name" value="GDHRDH"/>
</dbReference>
<dbReference type="EMBL" id="KB310317">
    <property type="protein sequence ID" value="ELT91905.1"/>
    <property type="molecule type" value="Genomic_DNA"/>
</dbReference>
<dbReference type="OrthoDB" id="5296at2759"/>
<dbReference type="OMA" id="YSWPKPA"/>
<sequence>MLLYLVLLFILYKILDYVIRIPFISNVDRKKIMVTGCDSGFGRLFAIRMANKGVTVFASCMTDDGKKQLEQSSTNIKAFIMDITDIDNVQKAYEFVTGHLAPNEGLWGIMNNAGCMQQLLGPVEWQSSEEFKKVLDVNVIGQHNVIKRFLPLVKMTRGRLAFTSSAAGRLPEPLINIYAASKHAIDGYVSCIRPDLKAFGISCHLIEPGVNRTPILNQMYDRIAAFEVPDDLAKEYPKEFIEKHISYVRDVTEAFIAPNCDAVVDAYEHALFGMYPRARYSLLLVAKVLMRLPEYALDYAFIHREGGRKPQPRLIY</sequence>
<dbReference type="STRING" id="283909.R7TLC3"/>
<feature type="chain" id="PRO_5008787113" evidence="2">
    <location>
        <begin position="17"/>
        <end position="316"/>
    </location>
</feature>
<dbReference type="Pfam" id="PF00106">
    <property type="entry name" value="adh_short"/>
    <property type="match status" value="1"/>
</dbReference>
<dbReference type="SUPFAM" id="SSF51735">
    <property type="entry name" value="NAD(P)-binding Rossmann-fold domains"/>
    <property type="match status" value="1"/>
</dbReference>
<protein>
    <submittedName>
        <fullName evidence="3 4">Uncharacterized protein</fullName>
    </submittedName>
</protein>
<evidence type="ECO:0000313" key="4">
    <source>
        <dbReference type="EnsemblMetazoa" id="CapteP228698"/>
    </source>
</evidence>
<feature type="signal peptide" evidence="2">
    <location>
        <begin position="1"/>
        <end position="16"/>
    </location>
</feature>
<dbReference type="PANTHER" id="PTHR43313">
    <property type="entry name" value="SHORT-CHAIN DEHYDROGENASE/REDUCTASE FAMILY 9C"/>
    <property type="match status" value="1"/>
</dbReference>
<reference evidence="5" key="1">
    <citation type="submission" date="2012-12" db="EMBL/GenBank/DDBJ databases">
        <authorList>
            <person name="Hellsten U."/>
            <person name="Grimwood J."/>
            <person name="Chapman J.A."/>
            <person name="Shapiro H."/>
            <person name="Aerts A."/>
            <person name="Otillar R.P."/>
            <person name="Terry A.Y."/>
            <person name="Boore J.L."/>
            <person name="Simakov O."/>
            <person name="Marletaz F."/>
            <person name="Cho S.-J."/>
            <person name="Edsinger-Gonzales E."/>
            <person name="Havlak P."/>
            <person name="Kuo D.-H."/>
            <person name="Larsson T."/>
            <person name="Lv J."/>
            <person name="Arendt D."/>
            <person name="Savage R."/>
            <person name="Osoegawa K."/>
            <person name="de Jong P."/>
            <person name="Lindberg D.R."/>
            <person name="Seaver E.C."/>
            <person name="Weisblat D.A."/>
            <person name="Putnam N.H."/>
            <person name="Grigoriev I.V."/>
            <person name="Rokhsar D.S."/>
        </authorList>
    </citation>
    <scope>NUCLEOTIDE SEQUENCE</scope>
    <source>
        <strain evidence="5">I ESC-2004</strain>
    </source>
</reference>
<evidence type="ECO:0000256" key="1">
    <source>
        <dbReference type="ARBA" id="ARBA00023002"/>
    </source>
</evidence>
<evidence type="ECO:0000313" key="3">
    <source>
        <dbReference type="EMBL" id="ELT91905.1"/>
    </source>
</evidence>
<dbReference type="PANTHER" id="PTHR43313:SF1">
    <property type="entry name" value="3BETA-HYDROXYSTEROID DEHYDROGENASE DHS-16"/>
    <property type="match status" value="1"/>
</dbReference>
<keyword evidence="5" id="KW-1185">Reference proteome</keyword>
<organism evidence="3">
    <name type="scientific">Capitella teleta</name>
    <name type="common">Polychaete worm</name>
    <dbReference type="NCBI Taxonomy" id="283909"/>
    <lineage>
        <taxon>Eukaryota</taxon>
        <taxon>Metazoa</taxon>
        <taxon>Spiralia</taxon>
        <taxon>Lophotrochozoa</taxon>
        <taxon>Annelida</taxon>
        <taxon>Polychaeta</taxon>
        <taxon>Sedentaria</taxon>
        <taxon>Scolecida</taxon>
        <taxon>Capitellidae</taxon>
        <taxon>Capitella</taxon>
    </lineage>
</organism>
<dbReference type="InterPro" id="IPR020904">
    <property type="entry name" value="Sc_DH/Rdtase_CS"/>
</dbReference>
<dbReference type="AlphaFoldDB" id="R7TLC3"/>
<reference evidence="4" key="3">
    <citation type="submission" date="2015-06" db="UniProtKB">
        <authorList>
            <consortium name="EnsemblMetazoa"/>
        </authorList>
    </citation>
    <scope>IDENTIFICATION</scope>
</reference>
<dbReference type="FunCoup" id="R7TLC3">
    <property type="interactions" value="12"/>
</dbReference>
<dbReference type="GO" id="GO:0016491">
    <property type="term" value="F:oxidoreductase activity"/>
    <property type="evidence" value="ECO:0007669"/>
    <property type="project" value="UniProtKB-KW"/>
</dbReference>
<dbReference type="InterPro" id="IPR036291">
    <property type="entry name" value="NAD(P)-bd_dom_sf"/>
</dbReference>
<accession>R7TLC3</accession>
<evidence type="ECO:0000313" key="5">
    <source>
        <dbReference type="Proteomes" id="UP000014760"/>
    </source>
</evidence>